<dbReference type="AlphaFoldDB" id="A0A2W2C872"/>
<accession>A0A2W2C872</accession>
<dbReference type="Proteomes" id="UP000248795">
    <property type="component" value="Unassembled WGS sequence"/>
</dbReference>
<reference evidence="2" key="1">
    <citation type="submission" date="2018-06" db="EMBL/GenBank/DDBJ databases">
        <title>Aestuariibacter litoralis strain KCTC 52945T.</title>
        <authorList>
            <person name="Li X."/>
            <person name="Salam N."/>
            <person name="Li J.-L."/>
            <person name="Chen Y.-M."/>
            <person name="Yang Z.-W."/>
            <person name="Zhang L.-Y."/>
            <person name="Han M.-X."/>
            <person name="Xiao M."/>
            <person name="Li W.-J."/>
        </authorList>
    </citation>
    <scope>NUCLEOTIDE SEQUENCE [LARGE SCALE GENOMIC DNA]</scope>
    <source>
        <strain evidence="2">KCTC 52945</strain>
    </source>
</reference>
<evidence type="ECO:0000313" key="1">
    <source>
        <dbReference type="EMBL" id="PZF76413.1"/>
    </source>
</evidence>
<organism evidence="1 2">
    <name type="scientific">Aestuariivirga litoralis</name>
    <dbReference type="NCBI Taxonomy" id="2650924"/>
    <lineage>
        <taxon>Bacteria</taxon>
        <taxon>Pseudomonadati</taxon>
        <taxon>Pseudomonadota</taxon>
        <taxon>Alphaproteobacteria</taxon>
        <taxon>Hyphomicrobiales</taxon>
        <taxon>Aestuariivirgaceae</taxon>
        <taxon>Aestuariivirga</taxon>
    </lineage>
</organism>
<dbReference type="RefSeq" id="WP_111199249.1">
    <property type="nucleotide sequence ID" value="NZ_QKVK01000006.1"/>
</dbReference>
<dbReference type="EMBL" id="QKVK01000006">
    <property type="protein sequence ID" value="PZF76413.1"/>
    <property type="molecule type" value="Genomic_DNA"/>
</dbReference>
<evidence type="ECO:0000313" key="2">
    <source>
        <dbReference type="Proteomes" id="UP000248795"/>
    </source>
</evidence>
<name>A0A2W2C872_9HYPH</name>
<gene>
    <name evidence="1" type="ORF">DK847_14660</name>
</gene>
<sequence length="223" mass="24942">MARVRQQQDDRARRLAVALASFCRAQAGLPLQAVAESTECLSLASVLLTLAQTEKPLQRHRKPAGRHPVHDRAFAKAALLDFAVRDPDGMAHQAALIRELERRFEASGHAMPGETWMKQTVREFQAEADTFEMDAAATFAASQTLQGIFGDLGDFLRFRRAKTRASQLWQDNSELRAQFTSPEKLLEAAFHNGSTPTCEAPIRAHSRLAHRRDVMPTANTKRR</sequence>
<keyword evidence="2" id="KW-1185">Reference proteome</keyword>
<protein>
    <submittedName>
        <fullName evidence="1">Uncharacterized protein</fullName>
    </submittedName>
</protein>
<proteinExistence type="predicted"/>
<comment type="caution">
    <text evidence="1">The sequence shown here is derived from an EMBL/GenBank/DDBJ whole genome shotgun (WGS) entry which is preliminary data.</text>
</comment>